<dbReference type="Proteomes" id="UP000292445">
    <property type="component" value="Unassembled WGS sequence"/>
</dbReference>
<dbReference type="PANTHER" id="PTHR33798:SF5">
    <property type="entry name" value="FLAVIN REDUCTASE LIKE DOMAIN-CONTAINING PROTEIN"/>
    <property type="match status" value="1"/>
</dbReference>
<sequence>MNPREPDMASFDPDALEPRQQYKLMSGTIIPRPIALVTTLAPDGVANAAPFSLFNMVGVDPPMLMFSLTPRAGEVKDTGRNIERLPEFVVHIVDEGVKEKMNICSADFPPGTSEIDFARLRTAPSVKVRPPRLVECPAQFECRLIDIIKVGRRPNHLVIGEVVMMHYREGIVDPAKFYVDAARLAPIGRLEGAGMYTRVTDRFQMGRPEIPGVPATSG</sequence>
<organism evidence="6 7">
    <name type="scientific">Pigmentiphaga kullae</name>
    <dbReference type="NCBI Taxonomy" id="151784"/>
    <lineage>
        <taxon>Bacteria</taxon>
        <taxon>Pseudomonadati</taxon>
        <taxon>Pseudomonadota</taxon>
        <taxon>Betaproteobacteria</taxon>
        <taxon>Burkholderiales</taxon>
        <taxon>Alcaligenaceae</taxon>
        <taxon>Pigmentiphaga</taxon>
    </lineage>
</organism>
<proteinExistence type="inferred from homology"/>
<evidence type="ECO:0000256" key="1">
    <source>
        <dbReference type="ARBA" id="ARBA00001917"/>
    </source>
</evidence>
<gene>
    <name evidence="6" type="ORF">EV675_0691</name>
</gene>
<comment type="caution">
    <text evidence="6">The sequence shown here is derived from an EMBL/GenBank/DDBJ whole genome shotgun (WGS) entry which is preliminary data.</text>
</comment>
<dbReference type="OrthoDB" id="5946411at2"/>
<dbReference type="Pfam" id="PF01613">
    <property type="entry name" value="Flavin_Reduct"/>
    <property type="match status" value="1"/>
</dbReference>
<accession>A0A4Q7NIE8</accession>
<name>A0A4Q7NIE8_9BURK</name>
<comment type="cofactor">
    <cofactor evidence="1">
        <name>FMN</name>
        <dbReference type="ChEBI" id="CHEBI:58210"/>
    </cofactor>
</comment>
<dbReference type="GO" id="GO:0010181">
    <property type="term" value="F:FMN binding"/>
    <property type="evidence" value="ECO:0007669"/>
    <property type="project" value="InterPro"/>
</dbReference>
<evidence type="ECO:0000259" key="5">
    <source>
        <dbReference type="SMART" id="SM00903"/>
    </source>
</evidence>
<dbReference type="Gene3D" id="2.30.110.10">
    <property type="entry name" value="Electron Transport, Fmn-binding Protein, Chain A"/>
    <property type="match status" value="1"/>
</dbReference>
<dbReference type="GO" id="GO:0016646">
    <property type="term" value="F:oxidoreductase activity, acting on the CH-NH group of donors, NAD or NADP as acceptor"/>
    <property type="evidence" value="ECO:0007669"/>
    <property type="project" value="UniProtKB-ARBA"/>
</dbReference>
<dbReference type="EMBL" id="SGXC01000001">
    <property type="protein sequence ID" value="RZS84673.1"/>
    <property type="molecule type" value="Genomic_DNA"/>
</dbReference>
<dbReference type="AlphaFoldDB" id="A0A4Q7NIE8"/>
<keyword evidence="2" id="KW-0285">Flavoprotein</keyword>
<evidence type="ECO:0000256" key="2">
    <source>
        <dbReference type="ARBA" id="ARBA00022630"/>
    </source>
</evidence>
<dbReference type="RefSeq" id="WP_130356015.1">
    <property type="nucleotide sequence ID" value="NZ_SGXC01000001.1"/>
</dbReference>
<keyword evidence="7" id="KW-1185">Reference proteome</keyword>
<reference evidence="6 7" key="1">
    <citation type="submission" date="2019-02" db="EMBL/GenBank/DDBJ databases">
        <title>Genomic Encyclopedia of Type Strains, Phase IV (KMG-IV): sequencing the most valuable type-strain genomes for metagenomic binning, comparative biology and taxonomic classification.</title>
        <authorList>
            <person name="Goeker M."/>
        </authorList>
    </citation>
    <scope>NUCLEOTIDE SEQUENCE [LARGE SCALE GENOMIC DNA]</scope>
    <source>
        <strain evidence="6 7">K24</strain>
    </source>
</reference>
<evidence type="ECO:0000256" key="3">
    <source>
        <dbReference type="ARBA" id="ARBA00022643"/>
    </source>
</evidence>
<dbReference type="InterPro" id="IPR012349">
    <property type="entry name" value="Split_barrel_FMN-bd"/>
</dbReference>
<evidence type="ECO:0000313" key="6">
    <source>
        <dbReference type="EMBL" id="RZS84673.1"/>
    </source>
</evidence>
<evidence type="ECO:0000256" key="4">
    <source>
        <dbReference type="ARBA" id="ARBA00038054"/>
    </source>
</evidence>
<dbReference type="PANTHER" id="PTHR33798">
    <property type="entry name" value="FLAVOPROTEIN OXYGENASE"/>
    <property type="match status" value="1"/>
</dbReference>
<keyword evidence="3" id="KW-0288">FMN</keyword>
<protein>
    <submittedName>
        <fullName evidence="6">Flavin reductase (DIM6/NTAB) family NADH-FMN oxidoreductase RutF</fullName>
    </submittedName>
</protein>
<dbReference type="SUPFAM" id="SSF50475">
    <property type="entry name" value="FMN-binding split barrel"/>
    <property type="match status" value="1"/>
</dbReference>
<dbReference type="SMART" id="SM00903">
    <property type="entry name" value="Flavin_Reduct"/>
    <property type="match status" value="1"/>
</dbReference>
<comment type="similarity">
    <text evidence="4">Belongs to the flavoredoxin family.</text>
</comment>
<dbReference type="InterPro" id="IPR002563">
    <property type="entry name" value="Flavin_Rdtase-like_dom"/>
</dbReference>
<feature type="domain" description="Flavin reductase like" evidence="5">
    <location>
        <begin position="27"/>
        <end position="184"/>
    </location>
</feature>
<evidence type="ECO:0000313" key="7">
    <source>
        <dbReference type="Proteomes" id="UP000292445"/>
    </source>
</evidence>